<dbReference type="EMBL" id="KB308570">
    <property type="protein sequence ID" value="ELT97376.1"/>
    <property type="molecule type" value="Genomic_DNA"/>
</dbReference>
<keyword evidence="4" id="KW-1185">Reference proteome</keyword>
<proteinExistence type="predicted"/>
<reference evidence="3" key="3">
    <citation type="submission" date="2015-06" db="UniProtKB">
        <authorList>
            <consortium name="EnsemblMetazoa"/>
        </authorList>
    </citation>
    <scope>IDENTIFICATION</scope>
</reference>
<accession>R7U163</accession>
<evidence type="ECO:0000313" key="3">
    <source>
        <dbReference type="EnsemblMetazoa" id="CapteP220528"/>
    </source>
</evidence>
<keyword evidence="1" id="KW-0472">Membrane</keyword>
<dbReference type="EMBL" id="AMQN01010922">
    <property type="status" value="NOT_ANNOTATED_CDS"/>
    <property type="molecule type" value="Genomic_DNA"/>
</dbReference>
<reference evidence="2 4" key="2">
    <citation type="journal article" date="2013" name="Nature">
        <title>Insights into bilaterian evolution from three spiralian genomes.</title>
        <authorList>
            <person name="Simakov O."/>
            <person name="Marletaz F."/>
            <person name="Cho S.J."/>
            <person name="Edsinger-Gonzales E."/>
            <person name="Havlak P."/>
            <person name="Hellsten U."/>
            <person name="Kuo D.H."/>
            <person name="Larsson T."/>
            <person name="Lv J."/>
            <person name="Arendt D."/>
            <person name="Savage R."/>
            <person name="Osoegawa K."/>
            <person name="de Jong P."/>
            <person name="Grimwood J."/>
            <person name="Chapman J.A."/>
            <person name="Shapiro H."/>
            <person name="Aerts A."/>
            <person name="Otillar R.P."/>
            <person name="Terry A.Y."/>
            <person name="Boore J.L."/>
            <person name="Grigoriev I.V."/>
            <person name="Lindberg D.R."/>
            <person name="Seaver E.C."/>
            <person name="Weisblat D.A."/>
            <person name="Putnam N.H."/>
            <person name="Rokhsar D.S."/>
        </authorList>
    </citation>
    <scope>NUCLEOTIDE SEQUENCE</scope>
    <source>
        <strain evidence="2 4">I ESC-2004</strain>
    </source>
</reference>
<name>R7U163_CAPTE</name>
<gene>
    <name evidence="2" type="ORF">CAPTEDRAFT_220528</name>
</gene>
<evidence type="ECO:0000313" key="2">
    <source>
        <dbReference type="EMBL" id="ELT97376.1"/>
    </source>
</evidence>
<reference evidence="4" key="1">
    <citation type="submission" date="2012-12" db="EMBL/GenBank/DDBJ databases">
        <authorList>
            <person name="Hellsten U."/>
            <person name="Grimwood J."/>
            <person name="Chapman J.A."/>
            <person name="Shapiro H."/>
            <person name="Aerts A."/>
            <person name="Otillar R.P."/>
            <person name="Terry A.Y."/>
            <person name="Boore J.L."/>
            <person name="Simakov O."/>
            <person name="Marletaz F."/>
            <person name="Cho S.-J."/>
            <person name="Edsinger-Gonzales E."/>
            <person name="Havlak P."/>
            <person name="Kuo D.-H."/>
            <person name="Larsson T."/>
            <person name="Lv J."/>
            <person name="Arendt D."/>
            <person name="Savage R."/>
            <person name="Osoegawa K."/>
            <person name="de Jong P."/>
            <person name="Lindberg D.R."/>
            <person name="Seaver E.C."/>
            <person name="Weisblat D.A."/>
            <person name="Putnam N.H."/>
            <person name="Grigoriev I.V."/>
            <person name="Rokhsar D.S."/>
        </authorList>
    </citation>
    <scope>NUCLEOTIDE SEQUENCE</scope>
    <source>
        <strain evidence="4">I ESC-2004</strain>
    </source>
</reference>
<protein>
    <recommendedName>
        <fullName evidence="5">Calcium signal-modulating cyclophilin ligand</fullName>
    </recommendedName>
</protein>
<dbReference type="GO" id="GO:0071816">
    <property type="term" value="P:tail-anchored membrane protein insertion into ER membrane"/>
    <property type="evidence" value="ECO:0007669"/>
    <property type="project" value="TreeGrafter"/>
</dbReference>
<evidence type="ECO:0008006" key="5">
    <source>
        <dbReference type="Google" id="ProtNLM"/>
    </source>
</evidence>
<keyword evidence="1" id="KW-0812">Transmembrane</keyword>
<dbReference type="InterPro" id="IPR016719">
    <property type="entry name" value="CAMLG"/>
</dbReference>
<dbReference type="Proteomes" id="UP000014760">
    <property type="component" value="Unassembled WGS sequence"/>
</dbReference>
<evidence type="ECO:0000313" key="4">
    <source>
        <dbReference type="Proteomes" id="UP000014760"/>
    </source>
</evidence>
<keyword evidence="1" id="KW-1133">Transmembrane helix</keyword>
<dbReference type="PANTHER" id="PTHR15026">
    <property type="entry name" value="CALCIUM-SIGNAL MODULATING CYCLOPHILIN LIGAND CAML"/>
    <property type="match status" value="1"/>
</dbReference>
<evidence type="ECO:0000256" key="1">
    <source>
        <dbReference type="SAM" id="Phobius"/>
    </source>
</evidence>
<dbReference type="HOGENOM" id="CLU_1195840_0_0_1"/>
<dbReference type="EnsemblMetazoa" id="CapteT220528">
    <property type="protein sequence ID" value="CapteP220528"/>
    <property type="gene ID" value="CapteG220528"/>
</dbReference>
<dbReference type="AlphaFoldDB" id="R7U163"/>
<dbReference type="OMA" id="QANTMEN"/>
<feature type="transmembrane region" description="Helical" evidence="1">
    <location>
        <begin position="207"/>
        <end position="231"/>
    </location>
</feature>
<dbReference type="GO" id="GO:0043529">
    <property type="term" value="C:GET complex"/>
    <property type="evidence" value="ECO:0007669"/>
    <property type="project" value="TreeGrafter"/>
</dbReference>
<sequence length="232" mass="25814">MAEVGLTAAEQRRELRRQRILARSDDRLKKITGVSEPTVTFADEAPSLPLCEDYPFLEDSAPHTPSRCHTERPLSTPIFNFVPNGDATPDLSSLANAFLKESPEAAAPFAATSAPVARQAPSDYLSFVRWRCVMCIILGVLVRLSFCTEFGLNYVQSIFNPFMAWEIAVIGYQRALGMNMNRASANPLLTMALSQIKPEILATYRTIAQIMTSVTTDFAFFFFAFVVLNIFL</sequence>
<dbReference type="PANTHER" id="PTHR15026:SF0">
    <property type="entry name" value="GUIDED ENTRY OF TAIL-ANCHORED PROTEINS FACTOR CAMLG"/>
    <property type="match status" value="1"/>
</dbReference>
<organism evidence="2">
    <name type="scientific">Capitella teleta</name>
    <name type="common">Polychaete worm</name>
    <dbReference type="NCBI Taxonomy" id="283909"/>
    <lineage>
        <taxon>Eukaryota</taxon>
        <taxon>Metazoa</taxon>
        <taxon>Spiralia</taxon>
        <taxon>Lophotrochozoa</taxon>
        <taxon>Annelida</taxon>
        <taxon>Polychaeta</taxon>
        <taxon>Sedentaria</taxon>
        <taxon>Scolecida</taxon>
        <taxon>Capitellidae</taxon>
        <taxon>Capitella</taxon>
    </lineage>
</organism>